<organism evidence="1 2">
    <name type="scientific">Eumeta variegata</name>
    <name type="common">Bagworm moth</name>
    <name type="synonym">Eumeta japonica</name>
    <dbReference type="NCBI Taxonomy" id="151549"/>
    <lineage>
        <taxon>Eukaryota</taxon>
        <taxon>Metazoa</taxon>
        <taxon>Ecdysozoa</taxon>
        <taxon>Arthropoda</taxon>
        <taxon>Hexapoda</taxon>
        <taxon>Insecta</taxon>
        <taxon>Pterygota</taxon>
        <taxon>Neoptera</taxon>
        <taxon>Endopterygota</taxon>
        <taxon>Lepidoptera</taxon>
        <taxon>Glossata</taxon>
        <taxon>Ditrysia</taxon>
        <taxon>Tineoidea</taxon>
        <taxon>Psychidae</taxon>
        <taxon>Oiketicinae</taxon>
        <taxon>Eumeta</taxon>
    </lineage>
</organism>
<proteinExistence type="predicted"/>
<evidence type="ECO:0000313" key="2">
    <source>
        <dbReference type="Proteomes" id="UP000299102"/>
    </source>
</evidence>
<reference evidence="1 2" key="1">
    <citation type="journal article" date="2019" name="Commun. Biol.">
        <title>The bagworm genome reveals a unique fibroin gene that provides high tensile strength.</title>
        <authorList>
            <person name="Kono N."/>
            <person name="Nakamura H."/>
            <person name="Ohtoshi R."/>
            <person name="Tomita M."/>
            <person name="Numata K."/>
            <person name="Arakawa K."/>
        </authorList>
    </citation>
    <scope>NUCLEOTIDE SEQUENCE [LARGE SCALE GENOMIC DNA]</scope>
</reference>
<accession>A0A4C1WDU3</accession>
<gene>
    <name evidence="1" type="ORF">EVAR_45631_1</name>
</gene>
<sequence length="116" mass="13543">MEIQITEWLQELDSECDEEVLGGEDELGSLFENQPSDEIFHEAEPAEEILRDVDSEQDMANDDRSYSSLDDVHLFYRANRNYYFSCKKLRKTQVQVFLQVDAKKIPQEMFLTGGKI</sequence>
<name>A0A4C1WDU3_EUMVA</name>
<dbReference type="Proteomes" id="UP000299102">
    <property type="component" value="Unassembled WGS sequence"/>
</dbReference>
<evidence type="ECO:0000313" key="1">
    <source>
        <dbReference type="EMBL" id="GBP49566.1"/>
    </source>
</evidence>
<dbReference type="EMBL" id="BGZK01000547">
    <property type="protein sequence ID" value="GBP49566.1"/>
    <property type="molecule type" value="Genomic_DNA"/>
</dbReference>
<comment type="caution">
    <text evidence="1">The sequence shown here is derived from an EMBL/GenBank/DDBJ whole genome shotgun (WGS) entry which is preliminary data.</text>
</comment>
<dbReference type="AlphaFoldDB" id="A0A4C1WDU3"/>
<keyword evidence="2" id="KW-1185">Reference proteome</keyword>
<protein>
    <submittedName>
        <fullName evidence="1">Uncharacterized protein</fullName>
    </submittedName>
</protein>